<evidence type="ECO:0000313" key="2">
    <source>
        <dbReference type="Proteomes" id="UP000184428"/>
    </source>
</evidence>
<accession>A0A1M7TPQ0</accession>
<organism evidence="1 2">
    <name type="scientific">Geodermatophilus obscurus</name>
    <dbReference type="NCBI Taxonomy" id="1861"/>
    <lineage>
        <taxon>Bacteria</taxon>
        <taxon>Bacillati</taxon>
        <taxon>Actinomycetota</taxon>
        <taxon>Actinomycetes</taxon>
        <taxon>Geodermatophilales</taxon>
        <taxon>Geodermatophilaceae</taxon>
        <taxon>Geodermatophilus</taxon>
    </lineage>
</organism>
<proteinExistence type="predicted"/>
<name>A0A1M7TPQ0_9ACTN</name>
<protein>
    <recommendedName>
        <fullName evidence="3">EVE domain-containing protein</fullName>
    </recommendedName>
</protein>
<evidence type="ECO:0008006" key="3">
    <source>
        <dbReference type="Google" id="ProtNLM"/>
    </source>
</evidence>
<dbReference type="Proteomes" id="UP000184428">
    <property type="component" value="Unassembled WGS sequence"/>
</dbReference>
<sequence length="149" mass="16043">MSRLGPADVACWVLKSTRPPELIEPGWRVGTARELTRCVRRSYRLDLVRPGRPCLLWVSGRTAAGVHALGEVTGEAEERDGGPVVTVRLTRLPAPVARADLLADPAARDAEVLRIPAGSNPSWLSPQQYAAVLAHLPPHPDAALGPWPT</sequence>
<dbReference type="EMBL" id="FRDM01000008">
    <property type="protein sequence ID" value="SHN72603.1"/>
    <property type="molecule type" value="Genomic_DNA"/>
</dbReference>
<dbReference type="RefSeq" id="WP_072917347.1">
    <property type="nucleotide sequence ID" value="NZ_FRDM01000008.1"/>
</dbReference>
<dbReference type="InterPro" id="IPR015947">
    <property type="entry name" value="PUA-like_sf"/>
</dbReference>
<dbReference type="OrthoDB" id="4464348at2"/>
<dbReference type="AlphaFoldDB" id="A0A1M7TPQ0"/>
<evidence type="ECO:0000313" key="1">
    <source>
        <dbReference type="EMBL" id="SHN72603.1"/>
    </source>
</evidence>
<gene>
    <name evidence="1" type="ORF">SAMN05660350_01996</name>
</gene>
<reference evidence="1 2" key="1">
    <citation type="submission" date="2016-12" db="EMBL/GenBank/DDBJ databases">
        <authorList>
            <person name="Song W.-J."/>
            <person name="Kurnit D.M."/>
        </authorList>
    </citation>
    <scope>NUCLEOTIDE SEQUENCE [LARGE SCALE GENOMIC DNA]</scope>
    <source>
        <strain evidence="1 2">DSM 43162</strain>
    </source>
</reference>
<dbReference type="SUPFAM" id="SSF88697">
    <property type="entry name" value="PUA domain-like"/>
    <property type="match status" value="1"/>
</dbReference>